<proteinExistence type="predicted"/>
<protein>
    <submittedName>
        <fullName evidence="1">Uncharacterized protein</fullName>
    </submittedName>
</protein>
<evidence type="ECO:0000313" key="1">
    <source>
        <dbReference type="EMBL" id="KAF3333746.1"/>
    </source>
</evidence>
<comment type="caution">
    <text evidence="1">The sequence shown here is derived from an EMBL/GenBank/DDBJ whole genome shotgun (WGS) entry which is preliminary data.</text>
</comment>
<dbReference type="EMBL" id="SWLB01000010">
    <property type="protein sequence ID" value="KAF3333746.1"/>
    <property type="molecule type" value="Genomic_DNA"/>
</dbReference>
<sequence length="95" mass="10876">MIVGSLISIIAWTTVSSYWRASVLMAGGFRFITTPWLKDCTELILEVCHVHLFAHRKVEKVKTPFFRPRLSQISLLSGRRVAAFFSYLVVFISLN</sequence>
<keyword evidence="2" id="KW-1185">Reference proteome</keyword>
<dbReference type="AlphaFoldDB" id="A0A833VCD7"/>
<name>A0A833VCD7_9POAL</name>
<dbReference type="Proteomes" id="UP000623129">
    <property type="component" value="Unassembled WGS sequence"/>
</dbReference>
<accession>A0A833VCD7</accession>
<gene>
    <name evidence="1" type="ORF">FCM35_KLT01437</name>
</gene>
<organism evidence="1 2">
    <name type="scientific">Carex littledalei</name>
    <dbReference type="NCBI Taxonomy" id="544730"/>
    <lineage>
        <taxon>Eukaryota</taxon>
        <taxon>Viridiplantae</taxon>
        <taxon>Streptophyta</taxon>
        <taxon>Embryophyta</taxon>
        <taxon>Tracheophyta</taxon>
        <taxon>Spermatophyta</taxon>
        <taxon>Magnoliopsida</taxon>
        <taxon>Liliopsida</taxon>
        <taxon>Poales</taxon>
        <taxon>Cyperaceae</taxon>
        <taxon>Cyperoideae</taxon>
        <taxon>Cariceae</taxon>
        <taxon>Carex</taxon>
        <taxon>Carex subgen. Euthyceras</taxon>
    </lineage>
</organism>
<reference evidence="1" key="1">
    <citation type="submission" date="2020-01" db="EMBL/GenBank/DDBJ databases">
        <title>Genome sequence of Kobresia littledalei, the first chromosome-level genome in the family Cyperaceae.</title>
        <authorList>
            <person name="Qu G."/>
        </authorList>
    </citation>
    <scope>NUCLEOTIDE SEQUENCE</scope>
    <source>
        <strain evidence="1">C.B.Clarke</strain>
        <tissue evidence="1">Leaf</tissue>
    </source>
</reference>
<evidence type="ECO:0000313" key="2">
    <source>
        <dbReference type="Proteomes" id="UP000623129"/>
    </source>
</evidence>